<protein>
    <submittedName>
        <fullName evidence="6">Crp/Fnr family transcriptional regulator</fullName>
    </submittedName>
</protein>
<organism evidence="6 7">
    <name type="scientific">Tetragenococcus muriaticus PMC-11-5</name>
    <dbReference type="NCBI Taxonomy" id="1302649"/>
    <lineage>
        <taxon>Bacteria</taxon>
        <taxon>Bacillati</taxon>
        <taxon>Bacillota</taxon>
        <taxon>Bacilli</taxon>
        <taxon>Lactobacillales</taxon>
        <taxon>Enterococcaceae</taxon>
        <taxon>Tetragenococcus</taxon>
    </lineage>
</organism>
<dbReference type="InterPro" id="IPR014710">
    <property type="entry name" value="RmlC-like_jellyroll"/>
</dbReference>
<dbReference type="InterPro" id="IPR012318">
    <property type="entry name" value="HTH_CRP"/>
</dbReference>
<dbReference type="OrthoDB" id="9798104at2"/>
<accession>A0A091BYA7</accession>
<evidence type="ECO:0000313" key="6">
    <source>
        <dbReference type="EMBL" id="KFN89714.1"/>
    </source>
</evidence>
<dbReference type="InterPro" id="IPR050397">
    <property type="entry name" value="Env_Response_Regulators"/>
</dbReference>
<dbReference type="GO" id="GO:0005829">
    <property type="term" value="C:cytosol"/>
    <property type="evidence" value="ECO:0007669"/>
    <property type="project" value="TreeGrafter"/>
</dbReference>
<dbReference type="InterPro" id="IPR018490">
    <property type="entry name" value="cNMP-bd_dom_sf"/>
</dbReference>
<comment type="caution">
    <text evidence="6">The sequence shown here is derived from an EMBL/GenBank/DDBJ whole genome shotgun (WGS) entry which is preliminary data.</text>
</comment>
<feature type="domain" description="Cyclic nucleotide-binding" evidence="4">
    <location>
        <begin position="22"/>
        <end position="143"/>
    </location>
</feature>
<dbReference type="PRINTS" id="PR00034">
    <property type="entry name" value="HTHCRP"/>
</dbReference>
<dbReference type="AlphaFoldDB" id="A0A091BYA7"/>
<dbReference type="PROSITE" id="PS50042">
    <property type="entry name" value="CNMP_BINDING_3"/>
    <property type="match status" value="1"/>
</dbReference>
<feature type="domain" description="HTH crp-type" evidence="5">
    <location>
        <begin position="153"/>
        <end position="228"/>
    </location>
</feature>
<evidence type="ECO:0000313" key="7">
    <source>
        <dbReference type="Proteomes" id="UP000029380"/>
    </source>
</evidence>
<evidence type="ECO:0000256" key="1">
    <source>
        <dbReference type="ARBA" id="ARBA00023015"/>
    </source>
</evidence>
<name>A0A091BYA7_9ENTE</name>
<dbReference type="EMBL" id="JPVU01000252">
    <property type="protein sequence ID" value="KFN89714.1"/>
    <property type="molecule type" value="Genomic_DNA"/>
</dbReference>
<dbReference type="InterPro" id="IPR036390">
    <property type="entry name" value="WH_DNA-bd_sf"/>
</dbReference>
<dbReference type="GO" id="GO:0003677">
    <property type="term" value="F:DNA binding"/>
    <property type="evidence" value="ECO:0007669"/>
    <property type="project" value="UniProtKB-KW"/>
</dbReference>
<keyword evidence="1" id="KW-0805">Transcription regulation</keyword>
<keyword evidence="3" id="KW-0804">Transcription</keyword>
<dbReference type="Pfam" id="PF13545">
    <property type="entry name" value="HTH_Crp_2"/>
    <property type="match status" value="1"/>
</dbReference>
<evidence type="ECO:0000256" key="2">
    <source>
        <dbReference type="ARBA" id="ARBA00023125"/>
    </source>
</evidence>
<dbReference type="Gene3D" id="1.10.10.10">
    <property type="entry name" value="Winged helix-like DNA-binding domain superfamily/Winged helix DNA-binding domain"/>
    <property type="match status" value="1"/>
</dbReference>
<dbReference type="SMART" id="SM00100">
    <property type="entry name" value="cNMP"/>
    <property type="match status" value="1"/>
</dbReference>
<dbReference type="CDD" id="cd00038">
    <property type="entry name" value="CAP_ED"/>
    <property type="match status" value="1"/>
</dbReference>
<dbReference type="SUPFAM" id="SSF51206">
    <property type="entry name" value="cAMP-binding domain-like"/>
    <property type="match status" value="1"/>
</dbReference>
<dbReference type="PATRIC" id="fig|1302649.3.peg.2291"/>
<dbReference type="Proteomes" id="UP000029380">
    <property type="component" value="Unassembled WGS sequence"/>
</dbReference>
<evidence type="ECO:0000259" key="4">
    <source>
        <dbReference type="PROSITE" id="PS50042"/>
    </source>
</evidence>
<dbReference type="RefSeq" id="WP_124007094.1">
    <property type="nucleotide sequence ID" value="NZ_JPVU01000252.1"/>
</dbReference>
<gene>
    <name evidence="6" type="ORF">TMUPMC115_2293</name>
</gene>
<dbReference type="Gene3D" id="2.60.120.10">
    <property type="entry name" value="Jelly Rolls"/>
    <property type="match status" value="1"/>
</dbReference>
<dbReference type="Pfam" id="PF00027">
    <property type="entry name" value="cNMP_binding"/>
    <property type="match status" value="1"/>
</dbReference>
<dbReference type="InterPro" id="IPR000595">
    <property type="entry name" value="cNMP-bd_dom"/>
</dbReference>
<sequence>MTQYTQPHAAGDHSACIRLVPIFNHLEESSMDRIAGKAHTKHYQKGEFLFRSQEKDDALYIVNRGKVRIYRLSNSGKEQLVRILNPGDFTGEWTLFNPDAVHEEYAEATRDTSVCMIQQHDVQEFLKEYHAISLKLLGEMSQRLESSGRQTAQVAVESVITRLVLFLAENVEPEMGNSPTITLPMAKKDIASYLGTTPETISRKFGELEDEGLIQQLSGKRIKIQDLDDLLLYSE</sequence>
<dbReference type="InterPro" id="IPR036388">
    <property type="entry name" value="WH-like_DNA-bd_sf"/>
</dbReference>
<dbReference type="PANTHER" id="PTHR24567:SF26">
    <property type="entry name" value="REGULATORY PROTEIN YEIL"/>
    <property type="match status" value="1"/>
</dbReference>
<dbReference type="SUPFAM" id="SSF46785">
    <property type="entry name" value="Winged helix' DNA-binding domain"/>
    <property type="match status" value="1"/>
</dbReference>
<evidence type="ECO:0000259" key="5">
    <source>
        <dbReference type="PROSITE" id="PS51063"/>
    </source>
</evidence>
<dbReference type="CDD" id="cd00092">
    <property type="entry name" value="HTH_CRP"/>
    <property type="match status" value="1"/>
</dbReference>
<dbReference type="PANTHER" id="PTHR24567">
    <property type="entry name" value="CRP FAMILY TRANSCRIPTIONAL REGULATORY PROTEIN"/>
    <property type="match status" value="1"/>
</dbReference>
<reference evidence="6 7" key="1">
    <citation type="submission" date="2014-08" db="EMBL/GenBank/DDBJ databases">
        <title>Genome sequence of Tetragenococcus muriaticus.</title>
        <authorList>
            <person name="Chuea-nongthon C."/>
            <person name="Rodtong S."/>
            <person name="Yongsawatdigul J."/>
            <person name="Steele J.L."/>
            <person name="Liu X.-y."/>
            <person name="Speers J."/>
            <person name="Glasner J.D."/>
            <person name="Neeno-Eckwall E.C."/>
        </authorList>
    </citation>
    <scope>NUCLEOTIDE SEQUENCE [LARGE SCALE GENOMIC DNA]</scope>
    <source>
        <strain evidence="6 7">PMC-11-5</strain>
    </source>
</reference>
<dbReference type="GO" id="GO:0003700">
    <property type="term" value="F:DNA-binding transcription factor activity"/>
    <property type="evidence" value="ECO:0007669"/>
    <property type="project" value="TreeGrafter"/>
</dbReference>
<dbReference type="GeneID" id="69986741"/>
<dbReference type="SMART" id="SM00419">
    <property type="entry name" value="HTH_CRP"/>
    <property type="match status" value="1"/>
</dbReference>
<keyword evidence="2" id="KW-0238">DNA-binding</keyword>
<proteinExistence type="predicted"/>
<dbReference type="PROSITE" id="PS51063">
    <property type="entry name" value="HTH_CRP_2"/>
    <property type="match status" value="1"/>
</dbReference>
<evidence type="ECO:0000256" key="3">
    <source>
        <dbReference type="ARBA" id="ARBA00023163"/>
    </source>
</evidence>